<name>A0A0K2XE15_9HELI</name>
<dbReference type="UniPathway" id="UPA00664"/>
<evidence type="ECO:0000256" key="5">
    <source>
        <dbReference type="ARBA" id="ARBA00022989"/>
    </source>
</evidence>
<comment type="catalytic activity">
    <reaction evidence="7">
        <text>L-cysteinyl-[prolipoprotein] + a 1,2-diacyl-sn-glycero-3-phospho-(1'-sn-glycerol) = an S-1,2-diacyl-sn-glyceryl-L-cysteinyl-[prolipoprotein] + sn-glycerol 1-phosphate + H(+)</text>
        <dbReference type="Rhea" id="RHEA:56712"/>
        <dbReference type="Rhea" id="RHEA-COMP:14679"/>
        <dbReference type="Rhea" id="RHEA-COMP:14680"/>
        <dbReference type="ChEBI" id="CHEBI:15378"/>
        <dbReference type="ChEBI" id="CHEBI:29950"/>
        <dbReference type="ChEBI" id="CHEBI:57685"/>
        <dbReference type="ChEBI" id="CHEBI:64716"/>
        <dbReference type="ChEBI" id="CHEBI:140658"/>
        <dbReference type="EC" id="2.5.1.145"/>
    </reaction>
</comment>
<dbReference type="Pfam" id="PF01790">
    <property type="entry name" value="LGT"/>
    <property type="match status" value="1"/>
</dbReference>
<comment type="subcellular location">
    <subcellularLocation>
        <location evidence="7">Cell membrane</location>
        <topology evidence="7">Multi-pass membrane protein</topology>
    </subcellularLocation>
</comment>
<evidence type="ECO:0000313" key="8">
    <source>
        <dbReference type="EMBL" id="CRF41501.1"/>
    </source>
</evidence>
<sequence length="281" mass="32009">MSYWNTIYSHFSPVAFDLFGIPVHWYGLAYVSALLVAFFLAKRALKTDPKRFPISQSNFESYFLYAEVGVVLGARLGYILIYDPNTLYYLKAPWQIFNPFYEGQFIGIRGMSYHGGLVGFLISSWLFSKVKKQNFLIYLDLIAVSLPLAYVFGRIGNFLNQELFGRVVPPGDRFGESIGIVVNGVLRYPSQLIEAFLEGFCVFLVIVVAKRYTKAHGMLMVVYGFAYACARFVAEYFREADAQLGYYAWHLSMGQILSFCMVLVSLGLWAFIKLDKSAQLR</sequence>
<dbReference type="Proteomes" id="UP000045175">
    <property type="component" value="Unassembled WGS sequence"/>
</dbReference>
<feature type="transmembrane region" description="Helical" evidence="7">
    <location>
        <begin position="111"/>
        <end position="128"/>
    </location>
</feature>
<comment type="similarity">
    <text evidence="1 7">Belongs to the Lgt family.</text>
</comment>
<reference evidence="12 13" key="3">
    <citation type="submission" date="2014-12" db="EMBL/GenBank/DDBJ databases">
        <authorList>
            <person name="Jaenicke S."/>
        </authorList>
    </citation>
    <scope>NUCLEOTIDE SEQUENCE [LARGE SCALE GENOMIC DNA]</scope>
</reference>
<keyword evidence="9" id="KW-0328">Glycosyltransferase</keyword>
<proteinExistence type="inferred from homology"/>
<evidence type="ECO:0000313" key="13">
    <source>
        <dbReference type="Proteomes" id="UP000045175"/>
    </source>
</evidence>
<evidence type="ECO:0000313" key="9">
    <source>
        <dbReference type="EMBL" id="CRF42969.1"/>
    </source>
</evidence>
<dbReference type="PANTHER" id="PTHR30589">
    <property type="entry name" value="PROLIPOPROTEIN DIACYLGLYCERYL TRANSFERASE"/>
    <property type="match status" value="1"/>
</dbReference>
<reference evidence="9" key="1">
    <citation type="submission" date="2014-12" db="EMBL/GenBank/DDBJ databases">
        <title>Whole genome sequences of four Staphylococcus schleiferi canine isolates.</title>
        <authorList>
            <person name="Misic A.M."/>
            <person name="Cain C."/>
            <person name="Morris D.O."/>
            <person name="Rankin S."/>
            <person name="Beiting D."/>
        </authorList>
    </citation>
    <scope>NUCLEOTIDE SEQUENCE</scope>
    <source>
        <strain evidence="8">ASB11</strain>
        <strain evidence="9">ASB13</strain>
        <strain evidence="10">ASB9</strain>
    </source>
</reference>
<evidence type="ECO:0000256" key="3">
    <source>
        <dbReference type="ARBA" id="ARBA00022679"/>
    </source>
</evidence>
<comment type="pathway">
    <text evidence="7">Protein modification; lipoprotein biosynthesis (diacylglyceryl transfer).</text>
</comment>
<keyword evidence="9" id="KW-0449">Lipoprotein</keyword>
<keyword evidence="4 7" id="KW-0812">Transmembrane</keyword>
<comment type="function">
    <text evidence="7">Catalyzes the transfer of the diacylglyceryl group from phosphatidylglycerol to the sulfhydryl group of the N-terminal cysteine of a prolipoprotein, the first step in the formation of mature lipoproteins.</text>
</comment>
<accession>A0A0K2XE15</accession>
<protein>
    <recommendedName>
        <fullName evidence="7">Phosphatidylglycerol--prolipoprotein diacylglyceryl transferase</fullName>
        <ecNumber evidence="7">2.5.1.145</ecNumber>
    </recommendedName>
</protein>
<evidence type="ECO:0000313" key="11">
    <source>
        <dbReference type="Proteomes" id="UP000038622"/>
    </source>
</evidence>
<evidence type="ECO:0000313" key="12">
    <source>
        <dbReference type="Proteomes" id="UP000041394"/>
    </source>
</evidence>
<feature type="transmembrane region" description="Helical" evidence="7">
    <location>
        <begin position="246"/>
        <end position="272"/>
    </location>
</feature>
<keyword evidence="11" id="KW-1185">Reference proteome</keyword>
<dbReference type="AlphaFoldDB" id="A0A0K2XE15"/>
<evidence type="ECO:0000256" key="4">
    <source>
        <dbReference type="ARBA" id="ARBA00022692"/>
    </source>
</evidence>
<feature type="transmembrane region" description="Helical" evidence="7">
    <location>
        <begin position="62"/>
        <end position="81"/>
    </location>
</feature>
<dbReference type="STRING" id="1578720.HAL011_13000"/>
<keyword evidence="6 7" id="KW-0472">Membrane</keyword>
<evidence type="ECO:0000256" key="1">
    <source>
        <dbReference type="ARBA" id="ARBA00007150"/>
    </source>
</evidence>
<dbReference type="RefSeq" id="WP_053941569.1">
    <property type="nucleotide sequence ID" value="NZ_CDMH01000052.1"/>
</dbReference>
<evidence type="ECO:0000256" key="2">
    <source>
        <dbReference type="ARBA" id="ARBA00022475"/>
    </source>
</evidence>
<keyword evidence="2 7" id="KW-1003">Cell membrane</keyword>
<dbReference type="GO" id="GO:0042158">
    <property type="term" value="P:lipoprotein biosynthetic process"/>
    <property type="evidence" value="ECO:0007669"/>
    <property type="project" value="UniProtKB-UniRule"/>
</dbReference>
<feature type="transmembrane region" description="Helical" evidence="7">
    <location>
        <begin position="23"/>
        <end position="41"/>
    </location>
</feature>
<evidence type="ECO:0000313" key="10">
    <source>
        <dbReference type="EMBL" id="CRF43698.1"/>
    </source>
</evidence>
<dbReference type="OrthoDB" id="871140at2"/>
<reference evidence="11" key="2">
    <citation type="submission" date="2014-12" db="EMBL/GenBank/DDBJ databases">
        <authorList>
            <person name="Smet A."/>
        </authorList>
    </citation>
    <scope>NUCLEOTIDE SEQUENCE [LARGE SCALE GENOMIC DNA]</scope>
</reference>
<dbReference type="GO" id="GO:0008961">
    <property type="term" value="F:phosphatidylglycerol-prolipoprotein diacylglyceryl transferase activity"/>
    <property type="evidence" value="ECO:0007669"/>
    <property type="project" value="UniProtKB-UniRule"/>
</dbReference>
<evidence type="ECO:0000256" key="7">
    <source>
        <dbReference type="HAMAP-Rule" id="MF_01147"/>
    </source>
</evidence>
<dbReference type="Proteomes" id="UP000041394">
    <property type="component" value="Unassembled WGS sequence"/>
</dbReference>
<dbReference type="PROSITE" id="PS01311">
    <property type="entry name" value="LGT"/>
    <property type="match status" value="1"/>
</dbReference>
<dbReference type="GO" id="GO:0005886">
    <property type="term" value="C:plasma membrane"/>
    <property type="evidence" value="ECO:0007669"/>
    <property type="project" value="UniProtKB-SubCell"/>
</dbReference>
<dbReference type="EMBL" id="CDML01000042">
    <property type="protein sequence ID" value="CRF41501.1"/>
    <property type="molecule type" value="Genomic_DNA"/>
</dbReference>
<dbReference type="EC" id="2.5.1.145" evidence="7"/>
<feature type="transmembrane region" description="Helical" evidence="7">
    <location>
        <begin position="135"/>
        <end position="153"/>
    </location>
</feature>
<dbReference type="PANTHER" id="PTHR30589:SF0">
    <property type="entry name" value="PHOSPHATIDYLGLYCEROL--PROLIPOPROTEIN DIACYLGLYCERYL TRANSFERASE"/>
    <property type="match status" value="1"/>
</dbReference>
<organism evidence="9 13">
    <name type="scientific">Helicobacter ailurogastricus</name>
    <dbReference type="NCBI Taxonomy" id="1578720"/>
    <lineage>
        <taxon>Bacteria</taxon>
        <taxon>Pseudomonadati</taxon>
        <taxon>Campylobacterota</taxon>
        <taxon>Epsilonproteobacteria</taxon>
        <taxon>Campylobacterales</taxon>
        <taxon>Helicobacteraceae</taxon>
        <taxon>Helicobacter</taxon>
    </lineage>
</organism>
<dbReference type="HAMAP" id="MF_01147">
    <property type="entry name" value="Lgt"/>
    <property type="match status" value="1"/>
</dbReference>
<keyword evidence="5 7" id="KW-1133">Transmembrane helix</keyword>
<feature type="transmembrane region" description="Helical" evidence="7">
    <location>
        <begin position="216"/>
        <end position="234"/>
    </location>
</feature>
<dbReference type="EMBL" id="CDMN01000009">
    <property type="protein sequence ID" value="CRF43698.1"/>
    <property type="molecule type" value="Genomic_DNA"/>
</dbReference>
<feature type="binding site" evidence="7">
    <location>
        <position position="154"/>
    </location>
    <ligand>
        <name>a 1,2-diacyl-sn-glycero-3-phospho-(1'-sn-glycerol)</name>
        <dbReference type="ChEBI" id="CHEBI:64716"/>
    </ligand>
</feature>
<dbReference type="EMBL" id="CDMH01000052">
    <property type="protein sequence ID" value="CRF42969.1"/>
    <property type="molecule type" value="Genomic_DNA"/>
</dbReference>
<keyword evidence="3 7" id="KW-0808">Transferase</keyword>
<dbReference type="InterPro" id="IPR001640">
    <property type="entry name" value="Lgt"/>
</dbReference>
<dbReference type="NCBIfam" id="TIGR00544">
    <property type="entry name" value="lgt"/>
    <property type="match status" value="1"/>
</dbReference>
<feature type="transmembrane region" description="Helical" evidence="7">
    <location>
        <begin position="192"/>
        <end position="209"/>
    </location>
</feature>
<evidence type="ECO:0000256" key="6">
    <source>
        <dbReference type="ARBA" id="ARBA00023136"/>
    </source>
</evidence>
<gene>
    <name evidence="7" type="primary">lgt</name>
    <name evidence="8" type="ORF">HAL011_13000</name>
    <name evidence="9" type="ORF">HAL013_11860</name>
    <name evidence="10" type="ORF">HAL09_02470</name>
</gene>
<dbReference type="Proteomes" id="UP000038622">
    <property type="component" value="Unassembled WGS sequence"/>
</dbReference>